<evidence type="ECO:0000313" key="2">
    <source>
        <dbReference type="EMBL" id="PRH84698.1"/>
    </source>
</evidence>
<sequence>MECRDRERVSRPLSVDAALQRLNTALAKLEEAAEHRAELDRTIGGHRIEVQALSEDRNRLALELDASYARFAAMETANRDVSRRLDQAMDSIRYVLEPQDS</sequence>
<evidence type="ECO:0000256" key="1">
    <source>
        <dbReference type="SAM" id="Coils"/>
    </source>
</evidence>
<dbReference type="AlphaFoldDB" id="A0A2S9Q5Q4"/>
<gene>
    <name evidence="2" type="ORF">C5L14_26320</name>
</gene>
<dbReference type="InterPro" id="IPR025310">
    <property type="entry name" value="DUF4164"/>
</dbReference>
<accession>A0A2S9Q5Q4</accession>
<dbReference type="Proteomes" id="UP000237682">
    <property type="component" value="Unassembled WGS sequence"/>
</dbReference>
<dbReference type="OrthoDB" id="8001694at2"/>
<protein>
    <recommendedName>
        <fullName evidence="4">DUF4164 domain-containing protein</fullName>
    </recommendedName>
</protein>
<dbReference type="EMBL" id="PUEJ01000012">
    <property type="protein sequence ID" value="PRH84698.1"/>
    <property type="molecule type" value="Genomic_DNA"/>
</dbReference>
<evidence type="ECO:0008006" key="4">
    <source>
        <dbReference type="Google" id="ProtNLM"/>
    </source>
</evidence>
<evidence type="ECO:0000313" key="3">
    <source>
        <dbReference type="Proteomes" id="UP000237682"/>
    </source>
</evidence>
<organism evidence="2 3">
    <name type="scientific">Labrys okinawensis</name>
    <dbReference type="NCBI Taxonomy" id="346911"/>
    <lineage>
        <taxon>Bacteria</taxon>
        <taxon>Pseudomonadati</taxon>
        <taxon>Pseudomonadota</taxon>
        <taxon>Alphaproteobacteria</taxon>
        <taxon>Hyphomicrobiales</taxon>
        <taxon>Xanthobacteraceae</taxon>
        <taxon>Labrys</taxon>
    </lineage>
</organism>
<keyword evidence="3" id="KW-1185">Reference proteome</keyword>
<proteinExistence type="predicted"/>
<reference evidence="2 3" key="1">
    <citation type="submission" date="2018-02" db="EMBL/GenBank/DDBJ databases">
        <title>Whole genome sequencing of endophytic bacterium.</title>
        <authorList>
            <person name="Eedara R."/>
            <person name="Podile A.R."/>
        </authorList>
    </citation>
    <scope>NUCLEOTIDE SEQUENCE [LARGE SCALE GENOMIC DNA]</scope>
    <source>
        <strain evidence="2 3">RP1T</strain>
    </source>
</reference>
<keyword evidence="1" id="KW-0175">Coiled coil</keyword>
<name>A0A2S9Q5Q4_9HYPH</name>
<comment type="caution">
    <text evidence="2">The sequence shown here is derived from an EMBL/GenBank/DDBJ whole genome shotgun (WGS) entry which is preliminary data.</text>
</comment>
<feature type="coiled-coil region" evidence="1">
    <location>
        <begin position="15"/>
        <end position="42"/>
    </location>
</feature>
<dbReference type="Pfam" id="PF13747">
    <property type="entry name" value="DUF4164"/>
    <property type="match status" value="1"/>
</dbReference>